<comment type="cofactor">
    <cofactor evidence="1">
        <name>Mg(2+)</name>
        <dbReference type="ChEBI" id="CHEBI:18420"/>
    </cofactor>
</comment>
<dbReference type="EC" id="6.3.2.17" evidence="7"/>
<dbReference type="AlphaFoldDB" id="A0A1I0LZ83"/>
<feature type="domain" description="Mur ligase central" evidence="24">
    <location>
        <begin position="51"/>
        <end position="261"/>
    </location>
</feature>
<evidence type="ECO:0000256" key="10">
    <source>
        <dbReference type="ARBA" id="ARBA00022723"/>
    </source>
</evidence>
<evidence type="ECO:0000256" key="22">
    <source>
        <dbReference type="PIRNR" id="PIRNR001563"/>
    </source>
</evidence>
<protein>
    <recommendedName>
        <fullName evidence="8">Dihydrofolate synthase/folylpolyglutamate synthase</fullName>
        <ecNumber evidence="6">6.3.2.12</ecNumber>
        <ecNumber evidence="7">6.3.2.17</ecNumber>
    </recommendedName>
    <alternativeName>
        <fullName evidence="17">Folylpoly-gamma-glutamate synthetase-dihydrofolate synthetase</fullName>
    </alternativeName>
    <alternativeName>
        <fullName evidence="15">Folylpolyglutamate synthetase</fullName>
    </alternativeName>
    <alternativeName>
        <fullName evidence="16">Tetrahydrofolylpolyglutamate synthase</fullName>
    </alternativeName>
</protein>
<dbReference type="PROSITE" id="PS01012">
    <property type="entry name" value="FOLYLPOLYGLU_SYNT_2"/>
    <property type="match status" value="1"/>
</dbReference>
<keyword evidence="11 22" id="KW-0547">Nucleotide-binding</keyword>
<organism evidence="25 26">
    <name type="scientific">Prevotella aff. ruminicola Tc2-24</name>
    <dbReference type="NCBI Taxonomy" id="81582"/>
    <lineage>
        <taxon>Bacteria</taxon>
        <taxon>Pseudomonadati</taxon>
        <taxon>Bacteroidota</taxon>
        <taxon>Bacteroidia</taxon>
        <taxon>Bacteroidales</taxon>
        <taxon>Prevotellaceae</taxon>
        <taxon>Prevotella</taxon>
    </lineage>
</organism>
<evidence type="ECO:0000256" key="18">
    <source>
        <dbReference type="ARBA" id="ARBA00047493"/>
    </source>
</evidence>
<dbReference type="InterPro" id="IPR036615">
    <property type="entry name" value="Mur_ligase_C_dom_sf"/>
</dbReference>
<keyword evidence="9 22" id="KW-0436">Ligase</keyword>
<comment type="pathway">
    <text evidence="3">Cofactor biosynthesis; tetrahydrofolate biosynthesis; 7,8-dihydrofolate from 2-amino-4-hydroxy-6-hydroxymethyl-7,8-dihydropteridine diphosphate and 4-aminobenzoate: step 2/2.</text>
</comment>
<comment type="similarity">
    <text evidence="5 22">Belongs to the folylpolyglutamate synthase family.</text>
</comment>
<evidence type="ECO:0000256" key="21">
    <source>
        <dbReference type="ARBA" id="ARBA00049161"/>
    </source>
</evidence>
<dbReference type="GO" id="GO:0008841">
    <property type="term" value="F:dihydrofolate synthase activity"/>
    <property type="evidence" value="ECO:0007669"/>
    <property type="project" value="UniProtKB-EC"/>
</dbReference>
<comment type="catalytic activity">
    <reaction evidence="21">
        <text>7,8-dihydropteroate + L-glutamate + ATP = 7,8-dihydrofolate + ADP + phosphate + H(+)</text>
        <dbReference type="Rhea" id="RHEA:23584"/>
        <dbReference type="ChEBI" id="CHEBI:15378"/>
        <dbReference type="ChEBI" id="CHEBI:17839"/>
        <dbReference type="ChEBI" id="CHEBI:29985"/>
        <dbReference type="ChEBI" id="CHEBI:30616"/>
        <dbReference type="ChEBI" id="CHEBI:43474"/>
        <dbReference type="ChEBI" id="CHEBI:57451"/>
        <dbReference type="ChEBI" id="CHEBI:456216"/>
        <dbReference type="EC" id="6.3.2.12"/>
    </reaction>
</comment>
<evidence type="ECO:0000256" key="8">
    <source>
        <dbReference type="ARBA" id="ARBA00019357"/>
    </source>
</evidence>
<dbReference type="NCBIfam" id="TIGR01499">
    <property type="entry name" value="folC"/>
    <property type="match status" value="1"/>
</dbReference>
<evidence type="ECO:0000256" key="13">
    <source>
        <dbReference type="ARBA" id="ARBA00022842"/>
    </source>
</evidence>
<dbReference type="GO" id="GO:0046872">
    <property type="term" value="F:metal ion binding"/>
    <property type="evidence" value="ECO:0007669"/>
    <property type="project" value="UniProtKB-KW"/>
</dbReference>
<keyword evidence="12 22" id="KW-0067">ATP-binding</keyword>
<keyword evidence="26" id="KW-1185">Reference proteome</keyword>
<evidence type="ECO:0000256" key="7">
    <source>
        <dbReference type="ARBA" id="ARBA00013025"/>
    </source>
</evidence>
<dbReference type="SUPFAM" id="SSF53623">
    <property type="entry name" value="MurD-like peptide ligases, catalytic domain"/>
    <property type="match status" value="1"/>
</dbReference>
<dbReference type="SUPFAM" id="SSF53244">
    <property type="entry name" value="MurD-like peptide ligases, peptide-binding domain"/>
    <property type="match status" value="1"/>
</dbReference>
<name>A0A1I0LZ83_9BACT</name>
<dbReference type="Gene3D" id="3.90.190.20">
    <property type="entry name" value="Mur ligase, C-terminal domain"/>
    <property type="match status" value="1"/>
</dbReference>
<dbReference type="Pfam" id="PF02875">
    <property type="entry name" value="Mur_ligase_C"/>
    <property type="match status" value="1"/>
</dbReference>
<keyword evidence="14" id="KW-0289">Folate biosynthesis</keyword>
<evidence type="ECO:0000259" key="24">
    <source>
        <dbReference type="Pfam" id="PF08245"/>
    </source>
</evidence>
<dbReference type="GO" id="GO:0005524">
    <property type="term" value="F:ATP binding"/>
    <property type="evidence" value="ECO:0007669"/>
    <property type="project" value="UniProtKB-KW"/>
</dbReference>
<dbReference type="InterPro" id="IPR004101">
    <property type="entry name" value="Mur_ligase_C"/>
</dbReference>
<evidence type="ECO:0000256" key="11">
    <source>
        <dbReference type="ARBA" id="ARBA00022741"/>
    </source>
</evidence>
<comment type="catalytic activity">
    <reaction evidence="20">
        <text>(6R)-5,10-methylenetetrahydrofolyl-(gamma-L-Glu)(n) + L-glutamate + ATP = (6R)-5,10-methylenetetrahydrofolyl-(gamma-L-Glu)(n+1) + ADP + phosphate + H(+)</text>
        <dbReference type="Rhea" id="RHEA:51912"/>
        <dbReference type="Rhea" id="RHEA-COMP:13257"/>
        <dbReference type="Rhea" id="RHEA-COMP:13258"/>
        <dbReference type="ChEBI" id="CHEBI:15378"/>
        <dbReference type="ChEBI" id="CHEBI:29985"/>
        <dbReference type="ChEBI" id="CHEBI:30616"/>
        <dbReference type="ChEBI" id="CHEBI:43474"/>
        <dbReference type="ChEBI" id="CHEBI:136572"/>
        <dbReference type="ChEBI" id="CHEBI:456216"/>
        <dbReference type="EC" id="6.3.2.17"/>
    </reaction>
</comment>
<evidence type="ECO:0000256" key="6">
    <source>
        <dbReference type="ARBA" id="ARBA00013023"/>
    </source>
</evidence>
<evidence type="ECO:0000313" key="25">
    <source>
        <dbReference type="EMBL" id="SEV81162.1"/>
    </source>
</evidence>
<evidence type="ECO:0000313" key="26">
    <source>
        <dbReference type="Proteomes" id="UP000199373"/>
    </source>
</evidence>
<dbReference type="InterPro" id="IPR018109">
    <property type="entry name" value="Folylpolyglutamate_synth_CS"/>
</dbReference>
<evidence type="ECO:0000256" key="14">
    <source>
        <dbReference type="ARBA" id="ARBA00022909"/>
    </source>
</evidence>
<dbReference type="GO" id="GO:0004326">
    <property type="term" value="F:tetrahydrofolylpolyglutamate synthase activity"/>
    <property type="evidence" value="ECO:0007669"/>
    <property type="project" value="UniProtKB-EC"/>
</dbReference>
<dbReference type="FunFam" id="3.40.1190.10:FF:000011">
    <property type="entry name" value="Folylpolyglutamate synthase/dihydrofolate synthase"/>
    <property type="match status" value="1"/>
</dbReference>
<dbReference type="PIRSF" id="PIRSF001563">
    <property type="entry name" value="Folylpolyglu_synth"/>
    <property type="match status" value="1"/>
</dbReference>
<dbReference type="PANTHER" id="PTHR11136:SF0">
    <property type="entry name" value="DIHYDROFOLATE SYNTHETASE-RELATED"/>
    <property type="match status" value="1"/>
</dbReference>
<evidence type="ECO:0000259" key="23">
    <source>
        <dbReference type="Pfam" id="PF02875"/>
    </source>
</evidence>
<keyword evidence="13" id="KW-0460">Magnesium</keyword>
<evidence type="ECO:0000256" key="15">
    <source>
        <dbReference type="ARBA" id="ARBA00030048"/>
    </source>
</evidence>
<reference evidence="25 26" key="1">
    <citation type="submission" date="2016-10" db="EMBL/GenBank/DDBJ databases">
        <authorList>
            <person name="de Groot N.N."/>
        </authorList>
    </citation>
    <scope>NUCLEOTIDE SEQUENCE [LARGE SCALE GENOMIC DNA]</scope>
    <source>
        <strain evidence="25 26">TC2-24</strain>
    </source>
</reference>
<evidence type="ECO:0000256" key="17">
    <source>
        <dbReference type="ARBA" id="ARBA00032510"/>
    </source>
</evidence>
<dbReference type="Pfam" id="PF08245">
    <property type="entry name" value="Mur_ligase_M"/>
    <property type="match status" value="1"/>
</dbReference>
<evidence type="ECO:0000256" key="5">
    <source>
        <dbReference type="ARBA" id="ARBA00008276"/>
    </source>
</evidence>
<evidence type="ECO:0000256" key="19">
    <source>
        <dbReference type="ARBA" id="ARBA00047808"/>
    </source>
</evidence>
<feature type="domain" description="Mur ligase C-terminal" evidence="23">
    <location>
        <begin position="308"/>
        <end position="425"/>
    </location>
</feature>
<keyword evidence="10" id="KW-0479">Metal-binding</keyword>
<evidence type="ECO:0000256" key="4">
    <source>
        <dbReference type="ARBA" id="ARBA00005150"/>
    </source>
</evidence>
<evidence type="ECO:0000256" key="12">
    <source>
        <dbReference type="ARBA" id="ARBA00022840"/>
    </source>
</evidence>
<dbReference type="Gene3D" id="3.40.1190.10">
    <property type="entry name" value="Mur-like, catalytic domain"/>
    <property type="match status" value="1"/>
</dbReference>
<dbReference type="InterPro" id="IPR001645">
    <property type="entry name" value="Folylpolyglutamate_synth"/>
</dbReference>
<evidence type="ECO:0000256" key="9">
    <source>
        <dbReference type="ARBA" id="ARBA00022598"/>
    </source>
</evidence>
<dbReference type="InterPro" id="IPR036565">
    <property type="entry name" value="Mur-like_cat_sf"/>
</dbReference>
<dbReference type="PANTHER" id="PTHR11136">
    <property type="entry name" value="FOLYLPOLYGLUTAMATE SYNTHASE-RELATED"/>
    <property type="match status" value="1"/>
</dbReference>
<dbReference type="EC" id="6.3.2.12" evidence="6"/>
<evidence type="ECO:0000256" key="20">
    <source>
        <dbReference type="ARBA" id="ARBA00049035"/>
    </source>
</evidence>
<sequence length="437" mass="48947">MTYQETCEYLYNQMPMFERQGASGYKEGLTNTLALDEHFKHPHKAYKTIHIAGTNGKGSCAHTLSAILQMCGYKVGLYTSPHLVDFSERIRVNGQPIDEDYVVEFVEQQRPFIEHIQPSFFEVVTAMAFKYFAEKEVDIAVIEVGLGGRLDCTNIITPILSIITNIGMDHTQFLGHSFEQIATEKAGIIKSGIPVVIGETTHETRPVFEAKAKEVKAPIIFAEDQQEIKTFSPSDNGMKYQTQHFGILEGQLGGIYQAKNANTILCAVKELEKMGYMHACSCQEDAICQNREVREGFLNVCQLTSLKGRWQVVDEAPLTICDTGHNVAGWQYLSEQLKTVKCHQMHIVFGMVEDKDIEGVIALLPKDAIYYFTKANNKRSVSENVLKLYAKSQDLKGESYPDVISAYKAAKNAATEKDFVFIGGSSYVVADFLKNRI</sequence>
<proteinExistence type="inferred from homology"/>
<evidence type="ECO:0000256" key="3">
    <source>
        <dbReference type="ARBA" id="ARBA00004799"/>
    </source>
</evidence>
<comment type="catalytic activity">
    <reaction evidence="18">
        <text>(6S)-5,6,7,8-tetrahydrofolyl-(gamma-L-Glu)(n) + L-glutamate + ATP = (6S)-5,6,7,8-tetrahydrofolyl-(gamma-L-Glu)(n+1) + ADP + phosphate + H(+)</text>
        <dbReference type="Rhea" id="RHEA:10580"/>
        <dbReference type="Rhea" id="RHEA-COMP:14738"/>
        <dbReference type="Rhea" id="RHEA-COMP:14740"/>
        <dbReference type="ChEBI" id="CHEBI:15378"/>
        <dbReference type="ChEBI" id="CHEBI:29985"/>
        <dbReference type="ChEBI" id="CHEBI:30616"/>
        <dbReference type="ChEBI" id="CHEBI:43474"/>
        <dbReference type="ChEBI" id="CHEBI:141005"/>
        <dbReference type="ChEBI" id="CHEBI:456216"/>
        <dbReference type="EC" id="6.3.2.17"/>
    </reaction>
</comment>
<accession>A0A1I0LZ83</accession>
<evidence type="ECO:0000256" key="1">
    <source>
        <dbReference type="ARBA" id="ARBA00001946"/>
    </source>
</evidence>
<dbReference type="RefSeq" id="WP_091914051.1">
    <property type="nucleotide sequence ID" value="NZ_FOIQ01000001.1"/>
</dbReference>
<comment type="function">
    <text evidence="2">Functions in two distinct reactions of the de novo folate biosynthetic pathway. Catalyzes the addition of a glutamate residue to dihydropteroate (7,8-dihydropteroate or H2Pte) to form dihydrofolate (7,8-dihydrofolate monoglutamate or H2Pte-Glu). Also catalyzes successive additions of L-glutamate to tetrahydrofolate or 10-formyltetrahydrofolate or 5,10-methylenetetrahydrofolate, leading to folylpolyglutamate derivatives.</text>
</comment>
<dbReference type="Proteomes" id="UP000199373">
    <property type="component" value="Unassembled WGS sequence"/>
</dbReference>
<dbReference type="InterPro" id="IPR013221">
    <property type="entry name" value="Mur_ligase_cen"/>
</dbReference>
<dbReference type="EMBL" id="FOIQ01000001">
    <property type="protein sequence ID" value="SEV81162.1"/>
    <property type="molecule type" value="Genomic_DNA"/>
</dbReference>
<dbReference type="GO" id="GO:0046656">
    <property type="term" value="P:folic acid biosynthetic process"/>
    <property type="evidence" value="ECO:0007669"/>
    <property type="project" value="UniProtKB-KW"/>
</dbReference>
<gene>
    <name evidence="25" type="ORF">SAMN04487850_0123</name>
</gene>
<dbReference type="GO" id="GO:0005737">
    <property type="term" value="C:cytoplasm"/>
    <property type="evidence" value="ECO:0007669"/>
    <property type="project" value="TreeGrafter"/>
</dbReference>
<comment type="pathway">
    <text evidence="4">Cofactor biosynthesis; tetrahydrofolylpolyglutamate biosynthesis.</text>
</comment>
<evidence type="ECO:0000256" key="2">
    <source>
        <dbReference type="ARBA" id="ARBA00002714"/>
    </source>
</evidence>
<evidence type="ECO:0000256" key="16">
    <source>
        <dbReference type="ARBA" id="ARBA00030592"/>
    </source>
</evidence>
<comment type="catalytic activity">
    <reaction evidence="19">
        <text>10-formyltetrahydrofolyl-(gamma-L-Glu)(n) + L-glutamate + ATP = 10-formyltetrahydrofolyl-(gamma-L-Glu)(n+1) + ADP + phosphate + H(+)</text>
        <dbReference type="Rhea" id="RHEA:51904"/>
        <dbReference type="Rhea" id="RHEA-COMP:13088"/>
        <dbReference type="Rhea" id="RHEA-COMP:14300"/>
        <dbReference type="ChEBI" id="CHEBI:15378"/>
        <dbReference type="ChEBI" id="CHEBI:29985"/>
        <dbReference type="ChEBI" id="CHEBI:30616"/>
        <dbReference type="ChEBI" id="CHEBI:43474"/>
        <dbReference type="ChEBI" id="CHEBI:134413"/>
        <dbReference type="ChEBI" id="CHEBI:456216"/>
        <dbReference type="EC" id="6.3.2.17"/>
    </reaction>
</comment>